<evidence type="ECO:0000313" key="2">
    <source>
        <dbReference type="EMBL" id="QKV19204.1"/>
    </source>
</evidence>
<dbReference type="InterPro" id="IPR007172">
    <property type="entry name" value="DUF374"/>
</dbReference>
<reference evidence="2 3" key="1">
    <citation type="submission" date="2020-06" db="EMBL/GenBank/DDBJ databases">
        <title>Oricola thermophila sp. nov. isolated from a tidal sediments.</title>
        <authorList>
            <person name="Kwon K.K."/>
            <person name="Yang S.-H."/>
            <person name="Park M.-J."/>
        </authorList>
    </citation>
    <scope>NUCLEOTIDE SEQUENCE [LARGE SCALE GENOMIC DNA]</scope>
    <source>
        <strain evidence="2 3">MEBiC13590</strain>
    </source>
</reference>
<dbReference type="KEGG" id="orm:HTY61_12430"/>
<dbReference type="Pfam" id="PF04028">
    <property type="entry name" value="DUF374"/>
    <property type="match status" value="1"/>
</dbReference>
<feature type="domain" description="DUF374" evidence="1">
    <location>
        <begin position="91"/>
        <end position="163"/>
    </location>
</feature>
<protein>
    <submittedName>
        <fullName evidence="2">DUF374 domain-containing protein</fullName>
    </submittedName>
</protein>
<dbReference type="Proteomes" id="UP000509367">
    <property type="component" value="Chromosome"/>
</dbReference>
<dbReference type="EMBL" id="CP054836">
    <property type="protein sequence ID" value="QKV19204.1"/>
    <property type="molecule type" value="Genomic_DNA"/>
</dbReference>
<accession>A0A6N1VEB9</accession>
<evidence type="ECO:0000259" key="1">
    <source>
        <dbReference type="Pfam" id="PF04028"/>
    </source>
</evidence>
<dbReference type="AlphaFoldDB" id="A0A6N1VEB9"/>
<proteinExistence type="predicted"/>
<evidence type="ECO:0000313" key="3">
    <source>
        <dbReference type="Proteomes" id="UP000509367"/>
    </source>
</evidence>
<gene>
    <name evidence="2" type="ORF">HTY61_12430</name>
</gene>
<name>A0A6N1VEB9_9HYPH</name>
<keyword evidence="3" id="KW-1185">Reference proteome</keyword>
<sequence>MENETAIGTKPQRRAGWMKRMWRRMRTPLAESRLAADLVVAVLGSYLRLVHRTNRLLRDDMAAADRIIDEKAPFIATCWHGQHFMMPFFSRRGHPGVVMVSRSRDAELNARLLERFGLQTVRASGGRSARQMHEKGALHGVRAMRRHLHEGRSVFMIADIPHGTPREAGKGIVSIARMSGVPILPVAYASSRRYVFEKAWDKAVLNLPFGRAAFCIGEPIEVPSDADEAALEAIRKRVEDELNRVFDEAYALVDARP</sequence>
<dbReference type="CDD" id="cd07983">
    <property type="entry name" value="LPLAT_DUF374-like"/>
    <property type="match status" value="1"/>
</dbReference>
<dbReference type="RefSeq" id="WP_175277096.1">
    <property type="nucleotide sequence ID" value="NZ_CP054836.1"/>
</dbReference>
<organism evidence="2 3">
    <name type="scientific">Oricola thermophila</name>
    <dbReference type="NCBI Taxonomy" id="2742145"/>
    <lineage>
        <taxon>Bacteria</taxon>
        <taxon>Pseudomonadati</taxon>
        <taxon>Pseudomonadota</taxon>
        <taxon>Alphaproteobacteria</taxon>
        <taxon>Hyphomicrobiales</taxon>
        <taxon>Ahrensiaceae</taxon>
        <taxon>Oricola</taxon>
    </lineage>
</organism>